<dbReference type="Gene3D" id="1.10.150.240">
    <property type="entry name" value="Putative phosphatase, domain 2"/>
    <property type="match status" value="1"/>
</dbReference>
<dbReference type="InterPro" id="IPR036412">
    <property type="entry name" value="HAD-like_sf"/>
</dbReference>
<gene>
    <name evidence="1" type="ORF">MYAER_1316</name>
</gene>
<accession>A0A0F6U2P9</accession>
<dbReference type="InterPro" id="IPR023214">
    <property type="entry name" value="HAD_sf"/>
</dbReference>
<dbReference type="SFLD" id="SFLDG01129">
    <property type="entry name" value="C1.5:_HAD__Beta-PGM__Phosphata"/>
    <property type="match status" value="1"/>
</dbReference>
<dbReference type="HOGENOM" id="CLU_104121_0_0_3"/>
<protein>
    <submittedName>
        <fullName evidence="1">Haloacid dehalogenase-like hydrolase</fullName>
    </submittedName>
</protein>
<dbReference type="SFLD" id="SFLDS00003">
    <property type="entry name" value="Haloacid_Dehalogenase"/>
    <property type="match status" value="1"/>
</dbReference>
<dbReference type="CDD" id="cd01427">
    <property type="entry name" value="HAD_like"/>
    <property type="match status" value="1"/>
</dbReference>
<dbReference type="EMBL" id="CP011304">
    <property type="protein sequence ID" value="AKE63674.1"/>
    <property type="molecule type" value="Genomic_DNA"/>
</dbReference>
<dbReference type="GO" id="GO:0006281">
    <property type="term" value="P:DNA repair"/>
    <property type="evidence" value="ECO:0007669"/>
    <property type="project" value="TreeGrafter"/>
</dbReference>
<dbReference type="InterPro" id="IPR023198">
    <property type="entry name" value="PGP-like_dom2"/>
</dbReference>
<dbReference type="AlphaFoldDB" id="A0A0F6U2P9"/>
<dbReference type="RefSeq" id="WP_046661466.1">
    <property type="nucleotide sequence ID" value="NZ_CP011304.1"/>
</dbReference>
<dbReference type="PANTHER" id="PTHR43434">
    <property type="entry name" value="PHOSPHOGLYCOLATE PHOSPHATASE"/>
    <property type="match status" value="1"/>
</dbReference>
<organism evidence="1 2">
    <name type="scientific">Microcystis aeruginosa NIES-2549</name>
    <dbReference type="NCBI Taxonomy" id="1641812"/>
    <lineage>
        <taxon>Bacteria</taxon>
        <taxon>Bacillati</taxon>
        <taxon>Cyanobacteriota</taxon>
        <taxon>Cyanophyceae</taxon>
        <taxon>Oscillatoriophycideae</taxon>
        <taxon>Chroococcales</taxon>
        <taxon>Microcystaceae</taxon>
        <taxon>Microcystis</taxon>
    </lineage>
</organism>
<dbReference type="PATRIC" id="fig|1641812.3.peg.1360"/>
<dbReference type="GO" id="GO:0005829">
    <property type="term" value="C:cytosol"/>
    <property type="evidence" value="ECO:0007669"/>
    <property type="project" value="TreeGrafter"/>
</dbReference>
<sequence length="231" mass="26458">MLRLISDFDGPIMDVSERYYQVYQYCLQKTAYKGQIIGELSKAEFWQLKRDQVSEKRIGEMSGLDEDQARKFAHLRRQTVHTLPYLVHDRPVVGSLETLQKIQELKIDLVVMTMRRVSELDHAFNRYDIGRFFAANRRYCLNNNYTKTNDVRDKTLLMAKAAKELPAAADTWMVGDTEADIAAAKSQNIKVIGVLSGIRSRSRLESYEPDYIVNNLGEAVEVILGSLRAFG</sequence>
<evidence type="ECO:0000313" key="1">
    <source>
        <dbReference type="EMBL" id="AKE63674.1"/>
    </source>
</evidence>
<dbReference type="Pfam" id="PF13242">
    <property type="entry name" value="Hydrolase_like"/>
    <property type="match status" value="1"/>
</dbReference>
<keyword evidence="1" id="KW-0378">Hydrolase</keyword>
<proteinExistence type="predicted"/>
<dbReference type="GO" id="GO:0008967">
    <property type="term" value="F:phosphoglycolate phosphatase activity"/>
    <property type="evidence" value="ECO:0007669"/>
    <property type="project" value="TreeGrafter"/>
</dbReference>
<evidence type="ECO:0000313" key="2">
    <source>
        <dbReference type="Proteomes" id="UP000034103"/>
    </source>
</evidence>
<dbReference type="Proteomes" id="UP000034103">
    <property type="component" value="Chromosome"/>
</dbReference>
<dbReference type="PANTHER" id="PTHR43434:SF1">
    <property type="entry name" value="PHOSPHOGLYCOLATE PHOSPHATASE"/>
    <property type="match status" value="1"/>
</dbReference>
<dbReference type="Gene3D" id="3.40.50.1000">
    <property type="entry name" value="HAD superfamily/HAD-like"/>
    <property type="match status" value="1"/>
</dbReference>
<dbReference type="SUPFAM" id="SSF56784">
    <property type="entry name" value="HAD-like"/>
    <property type="match status" value="1"/>
</dbReference>
<reference evidence="1 2" key="1">
    <citation type="journal article" date="2015" name="Genome Announc.">
        <title>Complete Genome Sequence of Microcystis aeruginosa NIES-2549, a Bloom-Forming Cyanobacterium from Lake Kasumigaura, Japan.</title>
        <authorList>
            <person name="Yamaguchi H."/>
            <person name="Suzuki S."/>
            <person name="Tanabe Y."/>
            <person name="Osana Y."/>
            <person name="Shimura Y."/>
            <person name="Ishida K."/>
            <person name="Kawachi M."/>
        </authorList>
    </citation>
    <scope>NUCLEOTIDE SEQUENCE [LARGE SCALE GENOMIC DNA]</scope>
    <source>
        <strain evidence="1 2">NIES-2549</strain>
    </source>
</reference>
<dbReference type="InterPro" id="IPR050155">
    <property type="entry name" value="HAD-like_hydrolase_sf"/>
</dbReference>
<name>A0A0F6U2P9_MICAE</name>